<accession>A0ABU9HJ64</accession>
<dbReference type="RefSeq" id="WP_341699398.1">
    <property type="nucleotide sequence ID" value="NZ_JBBYHU010000004.1"/>
</dbReference>
<evidence type="ECO:0008006" key="3">
    <source>
        <dbReference type="Google" id="ProtNLM"/>
    </source>
</evidence>
<sequence length="284" mass="34174">MKVCNNYRKVANRVTIINYSNEFYTQAQKKNTQSALRIGKVKKVISYNQNDIDELFYLKNKHILEQKRGGGYWIWKPYIIRDALLNMQDGEYLFYCDSGSVFVNSIDSLIGCFDMDFDIMPFELQHIESKWTKRDCFKLLGCDGADFFQTNQIQATFSLWRKSEFSLKFVEEWLKFAQDDRIVTDIENQLGFPNYEGFVEHRHDQSIFSLLIKKYKVKVHRDPSQYGNKYLDFYPHSNYPQLFFSTRQRNLTIYLRMKKTLEKNILFRMMYSFVRKKRNRFVKS</sequence>
<reference evidence="1 2" key="1">
    <citation type="submission" date="2024-04" db="EMBL/GenBank/DDBJ databases">
        <title>Flavobacterium sp. DGU99 16S ribosomal RNA gene Genome sequencing and assembly.</title>
        <authorList>
            <person name="Park S."/>
        </authorList>
    </citation>
    <scope>NUCLEOTIDE SEQUENCE [LARGE SCALE GENOMIC DNA]</scope>
    <source>
        <strain evidence="1 2">DGU99</strain>
    </source>
</reference>
<protein>
    <recommendedName>
        <fullName evidence="3">Capsular polysaccharide synthesis protein</fullName>
    </recommendedName>
</protein>
<proteinExistence type="predicted"/>
<dbReference type="EMBL" id="JBBYHU010000004">
    <property type="protein sequence ID" value="MEL1240155.1"/>
    <property type="molecule type" value="Genomic_DNA"/>
</dbReference>
<organism evidence="1 2">
    <name type="scientific">Flavobacterium flavipallidum</name>
    <dbReference type="NCBI Taxonomy" id="3139140"/>
    <lineage>
        <taxon>Bacteria</taxon>
        <taxon>Pseudomonadati</taxon>
        <taxon>Bacteroidota</taxon>
        <taxon>Flavobacteriia</taxon>
        <taxon>Flavobacteriales</taxon>
        <taxon>Flavobacteriaceae</taxon>
        <taxon>Flavobacterium</taxon>
    </lineage>
</organism>
<gene>
    <name evidence="1" type="ORF">AAEO59_03740</name>
</gene>
<keyword evidence="2" id="KW-1185">Reference proteome</keyword>
<comment type="caution">
    <text evidence="1">The sequence shown here is derived from an EMBL/GenBank/DDBJ whole genome shotgun (WGS) entry which is preliminary data.</text>
</comment>
<dbReference type="Proteomes" id="UP001398556">
    <property type="component" value="Unassembled WGS sequence"/>
</dbReference>
<name>A0ABU9HJ64_9FLAO</name>
<evidence type="ECO:0000313" key="1">
    <source>
        <dbReference type="EMBL" id="MEL1240155.1"/>
    </source>
</evidence>
<evidence type="ECO:0000313" key="2">
    <source>
        <dbReference type="Proteomes" id="UP001398556"/>
    </source>
</evidence>